<sequence length="394" mass="44762">MDANNFLRDGRLSMNAIGQAMGMDQQALMELVQIALNQLPVLPAVVQPAILVQQAFEEIEEENDNITFVKSEKGKDKAVHKGFPFKQQQKSHNHALDPMAVPRSNVMANLKRRALDTREPPKELLNHEQQNAPLALAPSISDSASRKLIRRHRIANQIPVVEANNVRNLTFPEASKKYTDAAGQEQFFVLKDTGQEDPTRIVLFGKERNIDWSADMKVTYWDGSFSMTPAPFYQVYAILAERSARNEEGGKWVFPVMYALLMNKSAASYTKMMELIKEVWPLFNPASINMDFEQAAIQSAILVFPVPPATIWDNFELLCTYLLDNHQHLAPILNWFRRNYLGTAMNPPPFPVNWWSCYERTLAGEDRTNNYAEAAHRRLQDALGVDHPTVGRLL</sequence>
<accession>A0A915CUU5</accession>
<dbReference type="WBParaSite" id="jg12624">
    <property type="protein sequence ID" value="jg12624"/>
    <property type="gene ID" value="jg12624"/>
</dbReference>
<organism evidence="1 2">
    <name type="scientific">Ditylenchus dipsaci</name>
    <dbReference type="NCBI Taxonomy" id="166011"/>
    <lineage>
        <taxon>Eukaryota</taxon>
        <taxon>Metazoa</taxon>
        <taxon>Ecdysozoa</taxon>
        <taxon>Nematoda</taxon>
        <taxon>Chromadorea</taxon>
        <taxon>Rhabditida</taxon>
        <taxon>Tylenchina</taxon>
        <taxon>Tylenchomorpha</taxon>
        <taxon>Sphaerularioidea</taxon>
        <taxon>Anguinidae</taxon>
        <taxon>Anguininae</taxon>
        <taxon>Ditylenchus</taxon>
    </lineage>
</organism>
<proteinExistence type="predicted"/>
<evidence type="ECO:0000313" key="2">
    <source>
        <dbReference type="WBParaSite" id="jg12624"/>
    </source>
</evidence>
<dbReference type="Proteomes" id="UP000887574">
    <property type="component" value="Unplaced"/>
</dbReference>
<reference evidence="2" key="1">
    <citation type="submission" date="2022-11" db="UniProtKB">
        <authorList>
            <consortium name="WormBaseParasite"/>
        </authorList>
    </citation>
    <scope>IDENTIFICATION</scope>
</reference>
<evidence type="ECO:0000313" key="1">
    <source>
        <dbReference type="Proteomes" id="UP000887574"/>
    </source>
</evidence>
<protein>
    <submittedName>
        <fullName evidence="2">MULE transposase domain-containing protein</fullName>
    </submittedName>
</protein>
<name>A0A915CUU5_9BILA</name>
<keyword evidence="1" id="KW-1185">Reference proteome</keyword>
<dbReference type="AlphaFoldDB" id="A0A915CUU5"/>